<protein>
    <submittedName>
        <fullName evidence="1">Uncharacterized protein</fullName>
    </submittedName>
</protein>
<accession>A0ABZ2FWM2</accession>
<dbReference type="Proteomes" id="UP001382935">
    <property type="component" value="Chromosome"/>
</dbReference>
<evidence type="ECO:0000313" key="1">
    <source>
        <dbReference type="EMBL" id="WWM69237.1"/>
    </source>
</evidence>
<reference evidence="1 2" key="1">
    <citation type="submission" date="2024-02" db="EMBL/GenBank/DDBJ databases">
        <title>Full genome sequence of Sphingomonas kaistensis.</title>
        <authorList>
            <person name="Poletto B.L."/>
            <person name="Silva G."/>
            <person name="Galante D."/>
            <person name="Campos K.R."/>
            <person name="Santos M.B.N."/>
            <person name="Sacchi C.T."/>
        </authorList>
    </citation>
    <scope>NUCLEOTIDE SEQUENCE [LARGE SCALE GENOMIC DNA]</scope>
    <source>
        <strain evidence="1 2">MA4R</strain>
    </source>
</reference>
<dbReference type="EMBL" id="CP145607">
    <property type="protein sequence ID" value="WWM69237.1"/>
    <property type="molecule type" value="Genomic_DNA"/>
</dbReference>
<evidence type="ECO:0000313" key="2">
    <source>
        <dbReference type="Proteomes" id="UP001382935"/>
    </source>
</evidence>
<keyword evidence="2" id="KW-1185">Reference proteome</keyword>
<organism evidence="1 2">
    <name type="scientific">Sphingomonas kaistensis</name>
    <dbReference type="NCBI Taxonomy" id="298708"/>
    <lineage>
        <taxon>Bacteria</taxon>
        <taxon>Pseudomonadati</taxon>
        <taxon>Pseudomonadota</taxon>
        <taxon>Alphaproteobacteria</taxon>
        <taxon>Sphingomonadales</taxon>
        <taxon>Sphingomonadaceae</taxon>
        <taxon>Sphingomonas</taxon>
    </lineage>
</organism>
<sequence length="181" mass="19656">MTFLPLFVAPECGGLRQSAEEAFFDGSTNGGRKVVSVCSWFEAKACIGPVPEDEPFHSGQSLATTRLAGVRISMMEQKMRKFGVLILSCALAACATHQNGIRSSNAVAFSDAEMAAFELTNARLNYAYPTIVYDGSGCARYVGQASNGRVRSELLRNASNQPLCDNLRVDAFTSQWLLDDR</sequence>
<gene>
    <name evidence="1" type="ORF">V6R86_00595</name>
</gene>
<dbReference type="RefSeq" id="WP_338501153.1">
    <property type="nucleotide sequence ID" value="NZ_CP145607.1"/>
</dbReference>
<proteinExistence type="predicted"/>
<name>A0ABZ2FWM2_9SPHN</name>